<dbReference type="CDD" id="cd06558">
    <property type="entry name" value="crotonase-like"/>
    <property type="match status" value="1"/>
</dbReference>
<protein>
    <recommendedName>
        <fullName evidence="6">Enoyl-CoA hydratase domain-containing protein 3, mitochondrial</fullName>
    </recommendedName>
</protein>
<dbReference type="InterPro" id="IPR029045">
    <property type="entry name" value="ClpP/crotonase-like_dom_sf"/>
</dbReference>
<name>A0AAW4IM11_9GAMM</name>
<dbReference type="NCBIfam" id="NF006008">
    <property type="entry name" value="PRK08139.1"/>
    <property type="match status" value="1"/>
</dbReference>
<keyword evidence="2" id="KW-0276">Fatty acid metabolism</keyword>
<dbReference type="PANTHER" id="PTHR43602">
    <property type="match status" value="1"/>
</dbReference>
<proteinExistence type="inferred from homology"/>
<organism evidence="7 8">
    <name type="scientific">Psychrobacter halodurans</name>
    <dbReference type="NCBI Taxonomy" id="2818439"/>
    <lineage>
        <taxon>Bacteria</taxon>
        <taxon>Pseudomonadati</taxon>
        <taxon>Pseudomonadota</taxon>
        <taxon>Gammaproteobacteria</taxon>
        <taxon>Moraxellales</taxon>
        <taxon>Moraxellaceae</taxon>
        <taxon>Psychrobacter</taxon>
    </lineage>
</organism>
<dbReference type="GO" id="GO:0016836">
    <property type="term" value="F:hydro-lyase activity"/>
    <property type="evidence" value="ECO:0007669"/>
    <property type="project" value="TreeGrafter"/>
</dbReference>
<comment type="similarity">
    <text evidence="1">Belongs to the enoyl-CoA hydratase/isomerase family.</text>
</comment>
<evidence type="ECO:0000313" key="8">
    <source>
        <dbReference type="Proteomes" id="UP000664161"/>
    </source>
</evidence>
<dbReference type="Proteomes" id="UP000664161">
    <property type="component" value="Unassembled WGS sequence"/>
</dbReference>
<evidence type="ECO:0000256" key="6">
    <source>
        <dbReference type="ARBA" id="ARBA00040545"/>
    </source>
</evidence>
<reference evidence="7 8" key="1">
    <citation type="submission" date="2021-03" db="EMBL/GenBank/DDBJ databases">
        <authorList>
            <person name="Shang D.-D."/>
            <person name="Du Z.-J."/>
            <person name="Chen G.-J."/>
        </authorList>
    </citation>
    <scope>NUCLEOTIDE SEQUENCE [LARGE SCALE GENOMIC DNA]</scope>
    <source>
        <strain evidence="7 8">F2608</strain>
    </source>
</reference>
<keyword evidence="8" id="KW-1185">Reference proteome</keyword>
<gene>
    <name evidence="7" type="ORF">J3491_00360</name>
</gene>
<dbReference type="InterPro" id="IPR052377">
    <property type="entry name" value="Mitochondrial_ECH-domain"/>
</dbReference>
<dbReference type="AlphaFoldDB" id="A0AAW4IM11"/>
<dbReference type="RefSeq" id="WP_207968818.1">
    <property type="nucleotide sequence ID" value="NZ_JAGBKN010000001.1"/>
</dbReference>
<dbReference type="PANTHER" id="PTHR43602:SF1">
    <property type="entry name" value="ENOYL-COA HYDRATASE DOMAIN-CONTAINING PROTEIN 3, MITOCHONDRIAL"/>
    <property type="match status" value="1"/>
</dbReference>
<dbReference type="InterPro" id="IPR014748">
    <property type="entry name" value="Enoyl-CoA_hydra_C"/>
</dbReference>
<evidence type="ECO:0000313" key="7">
    <source>
        <dbReference type="EMBL" id="MBO1515786.1"/>
    </source>
</evidence>
<keyword evidence="3" id="KW-0809">Transit peptide</keyword>
<dbReference type="SUPFAM" id="SSF52096">
    <property type="entry name" value="ClpP/crotonase"/>
    <property type="match status" value="1"/>
</dbReference>
<dbReference type="GO" id="GO:0006631">
    <property type="term" value="P:fatty acid metabolic process"/>
    <property type="evidence" value="ECO:0007669"/>
    <property type="project" value="UniProtKB-KW"/>
</dbReference>
<keyword evidence="7" id="KW-0456">Lyase</keyword>
<comment type="caution">
    <text evidence="7">The sequence shown here is derived from an EMBL/GenBank/DDBJ whole genome shotgun (WGS) entry which is preliminary data.</text>
</comment>
<dbReference type="Gene3D" id="3.90.226.10">
    <property type="entry name" value="2-enoyl-CoA Hydratase, Chain A, domain 1"/>
    <property type="match status" value="1"/>
</dbReference>
<dbReference type="Pfam" id="PF00378">
    <property type="entry name" value="ECH_1"/>
    <property type="match status" value="1"/>
</dbReference>
<evidence type="ECO:0000256" key="4">
    <source>
        <dbReference type="ARBA" id="ARBA00023098"/>
    </source>
</evidence>
<evidence type="ECO:0000256" key="3">
    <source>
        <dbReference type="ARBA" id="ARBA00022946"/>
    </source>
</evidence>
<accession>A0AAW4IM11</accession>
<comment type="function">
    <text evidence="5">May play a role in fatty acid biosynthesis and insulin sensitivity.</text>
</comment>
<keyword evidence="4" id="KW-0443">Lipid metabolism</keyword>
<sequence length="276" mass="29883">MHNTHTPTGNPMPETNEPFVIRENHKEANGVVTLTLNRPKQFNALSSDMLTAMQTELDNIAQDSNIRVVVIAAAGKAFCAGHNLKEMRAHSDEAFHSALFKQCSQMMLTINQMPQVVIAKVQGIATAAGCQLVAACDLAVAADEAKFATSGINVGLFCSTPAVAVSRNLSRKQAFEMLITGEFIDARTALQQGLINRVAPADQLAASLHTLIDSITAKSSVALKTGKDMFYQQLEMDLADAYDYAGKVMSCNMMADDVREGIDAFIEKRDAVWTGR</sequence>
<dbReference type="InterPro" id="IPR001753">
    <property type="entry name" value="Enoyl-CoA_hydra/iso"/>
</dbReference>
<evidence type="ECO:0000256" key="1">
    <source>
        <dbReference type="ARBA" id="ARBA00005254"/>
    </source>
</evidence>
<dbReference type="EMBL" id="JAGBKN010000001">
    <property type="protein sequence ID" value="MBO1515786.1"/>
    <property type="molecule type" value="Genomic_DNA"/>
</dbReference>
<evidence type="ECO:0000256" key="5">
    <source>
        <dbReference type="ARBA" id="ARBA00037410"/>
    </source>
</evidence>
<dbReference type="Gene3D" id="1.10.12.10">
    <property type="entry name" value="Lyase 2-enoyl-coa Hydratase, Chain A, domain 2"/>
    <property type="match status" value="1"/>
</dbReference>
<evidence type="ECO:0000256" key="2">
    <source>
        <dbReference type="ARBA" id="ARBA00022832"/>
    </source>
</evidence>